<feature type="chain" id="PRO_5040313604" evidence="1">
    <location>
        <begin position="23"/>
        <end position="122"/>
    </location>
</feature>
<evidence type="ECO:0000256" key="1">
    <source>
        <dbReference type="SAM" id="SignalP"/>
    </source>
</evidence>
<name>A0A9Q4FMC8_9FIRM</name>
<evidence type="ECO:0000313" key="3">
    <source>
        <dbReference type="Proteomes" id="UP001108123"/>
    </source>
</evidence>
<evidence type="ECO:0000313" key="2">
    <source>
        <dbReference type="EMBL" id="MCG4565793.1"/>
    </source>
</evidence>
<dbReference type="RefSeq" id="WP_226808395.1">
    <property type="nucleotide sequence ID" value="NZ_JAJBNW010000054.1"/>
</dbReference>
<feature type="signal peptide" evidence="1">
    <location>
        <begin position="1"/>
        <end position="22"/>
    </location>
</feature>
<accession>A0A9Q4FMC8</accession>
<sequence>MKKKFIVSLLLAMTLITSVVLARGIGEELYDNKKKQSNYVHLGSGDRVLRARFRSGSGTAQAMKVIKWSPDLPVASVSVSYNHKTATKSFRAQSKAGNVNQSYYIKWKPSTSSSTAYISITH</sequence>
<keyword evidence="1" id="KW-0732">Signal</keyword>
<organism evidence="2 3">
    <name type="scientific">Anaerosalibacter bizertensis</name>
    <dbReference type="NCBI Taxonomy" id="932217"/>
    <lineage>
        <taxon>Bacteria</taxon>
        <taxon>Bacillati</taxon>
        <taxon>Bacillota</taxon>
        <taxon>Tissierellia</taxon>
        <taxon>Tissierellales</taxon>
        <taxon>Sporanaerobacteraceae</taxon>
        <taxon>Anaerosalibacter</taxon>
    </lineage>
</organism>
<dbReference type="EMBL" id="JAKNID010000053">
    <property type="protein sequence ID" value="MCG4565793.1"/>
    <property type="molecule type" value="Genomic_DNA"/>
</dbReference>
<dbReference type="Proteomes" id="UP001108123">
    <property type="component" value="Unassembled WGS sequence"/>
</dbReference>
<protein>
    <submittedName>
        <fullName evidence="2">Uncharacterized protein</fullName>
    </submittedName>
</protein>
<comment type="caution">
    <text evidence="2">The sequence shown here is derived from an EMBL/GenBank/DDBJ whole genome shotgun (WGS) entry which is preliminary data.</text>
</comment>
<gene>
    <name evidence="2" type="ORF">L0P62_10060</name>
</gene>
<proteinExistence type="predicted"/>
<keyword evidence="3" id="KW-1185">Reference proteome</keyword>
<reference evidence="2" key="1">
    <citation type="submission" date="2022-01" db="EMBL/GenBank/DDBJ databases">
        <title>Collection of gut derived symbiotic bacterial strains cultured from healthy donors.</title>
        <authorList>
            <person name="Lin H."/>
            <person name="Kohout C."/>
            <person name="Waligurski E."/>
            <person name="Pamer E.G."/>
        </authorList>
    </citation>
    <scope>NUCLEOTIDE SEQUENCE</scope>
    <source>
        <strain evidence="2">MSK.14.39</strain>
    </source>
</reference>
<dbReference type="AlphaFoldDB" id="A0A9Q4FMC8"/>